<dbReference type="SUPFAM" id="SSF48613">
    <property type="entry name" value="Heme oxygenase-like"/>
    <property type="match status" value="1"/>
</dbReference>
<gene>
    <name evidence="1" type="ORF">ATK78_0462</name>
</gene>
<dbReference type="Pfam" id="PF11251">
    <property type="entry name" value="DUF3050"/>
    <property type="match status" value="1"/>
</dbReference>
<evidence type="ECO:0008006" key="3">
    <source>
        <dbReference type="Google" id="ProtNLM"/>
    </source>
</evidence>
<dbReference type="InterPro" id="IPR024423">
    <property type="entry name" value="DUF3050"/>
</dbReference>
<organism evidence="1 2">
    <name type="scientific">Pedobacter metabolipauper</name>
    <dbReference type="NCBI Taxonomy" id="425513"/>
    <lineage>
        <taxon>Bacteria</taxon>
        <taxon>Pseudomonadati</taxon>
        <taxon>Bacteroidota</taxon>
        <taxon>Sphingobacteriia</taxon>
        <taxon>Sphingobacteriales</taxon>
        <taxon>Sphingobacteriaceae</taxon>
        <taxon>Pedobacter</taxon>
    </lineage>
</organism>
<dbReference type="Gene3D" id="1.20.910.10">
    <property type="entry name" value="Heme oxygenase-like"/>
    <property type="match status" value="1"/>
</dbReference>
<dbReference type="InterPro" id="IPR016084">
    <property type="entry name" value="Haem_Oase-like_multi-hlx"/>
</dbReference>
<dbReference type="Proteomes" id="UP000295620">
    <property type="component" value="Unassembled WGS sequence"/>
</dbReference>
<dbReference type="EMBL" id="SNYC01000003">
    <property type="protein sequence ID" value="TDQ11344.1"/>
    <property type="molecule type" value="Genomic_DNA"/>
</dbReference>
<sequence length="266" mass="30610">MQRILSGVKMSEALKKIQNDIEPLRQQIINHQVYSVINDLEDLRIFMQYHVYAVWDFMSLLKSLQINLTCTSIPWFPVGTANTRYLINEIVAGEESDIDSKGERKSHFEMYLEAMDQCGADTTEIQNFLTALKSGQTFNEAYQAAGTPAEAKNFVNFTFEIIESNAAHLQASTFTFGREDLIPNMFLTIVNDLNKKFPDQISLFKYYLDRHIEVDGDHHSHLSLEMTEALCSNNEDYWKAAELATITSLERRIELWDGAYNRILSK</sequence>
<proteinExistence type="predicted"/>
<keyword evidence="2" id="KW-1185">Reference proteome</keyword>
<name>A0A4R6SXU6_9SPHI</name>
<dbReference type="AlphaFoldDB" id="A0A4R6SXU6"/>
<comment type="caution">
    <text evidence="1">The sequence shown here is derived from an EMBL/GenBank/DDBJ whole genome shotgun (WGS) entry which is preliminary data.</text>
</comment>
<accession>A0A4R6SXU6</accession>
<evidence type="ECO:0000313" key="2">
    <source>
        <dbReference type="Proteomes" id="UP000295620"/>
    </source>
</evidence>
<evidence type="ECO:0000313" key="1">
    <source>
        <dbReference type="EMBL" id="TDQ11344.1"/>
    </source>
</evidence>
<protein>
    <recommendedName>
        <fullName evidence="3">DUF3050 family protein</fullName>
    </recommendedName>
</protein>
<reference evidence="1 2" key="1">
    <citation type="submission" date="2019-03" db="EMBL/GenBank/DDBJ databases">
        <title>Genomic Encyclopedia of Archaeal and Bacterial Type Strains, Phase II (KMG-II): from individual species to whole genera.</title>
        <authorList>
            <person name="Goeker M."/>
        </authorList>
    </citation>
    <scope>NUCLEOTIDE SEQUENCE [LARGE SCALE GENOMIC DNA]</scope>
    <source>
        <strain evidence="1 2">DSM 19035</strain>
    </source>
</reference>